<keyword evidence="6" id="KW-0560">Oxidoreductase</keyword>
<dbReference type="PROSITE" id="PS51007">
    <property type="entry name" value="CYTC"/>
    <property type="match status" value="1"/>
</dbReference>
<dbReference type="KEGG" id="lcre:Pla8534_01990"/>
<dbReference type="GO" id="GO:0046872">
    <property type="term" value="F:metal ion binding"/>
    <property type="evidence" value="ECO:0007669"/>
    <property type="project" value="UniProtKB-KW"/>
</dbReference>
<evidence type="ECO:0000256" key="3">
    <source>
        <dbReference type="ARBA" id="ARBA00023004"/>
    </source>
</evidence>
<dbReference type="InterPro" id="IPR013427">
    <property type="entry name" value="Haem-bd_dom_put"/>
</dbReference>
<dbReference type="GO" id="GO:0020037">
    <property type="term" value="F:heme binding"/>
    <property type="evidence" value="ECO:0007669"/>
    <property type="project" value="InterPro"/>
</dbReference>
<dbReference type="GO" id="GO:0016491">
    <property type="term" value="F:oxidoreductase activity"/>
    <property type="evidence" value="ECO:0007669"/>
    <property type="project" value="UniProtKB-KW"/>
</dbReference>
<dbReference type="EMBL" id="CP036433">
    <property type="protein sequence ID" value="QDU92451.1"/>
    <property type="molecule type" value="Genomic_DNA"/>
</dbReference>
<evidence type="ECO:0000256" key="1">
    <source>
        <dbReference type="ARBA" id="ARBA00022617"/>
    </source>
</evidence>
<dbReference type="PANTHER" id="PTHR19328:SF75">
    <property type="entry name" value="ALDOSE SUGAR DEHYDROGENASE YLII"/>
    <property type="match status" value="1"/>
</dbReference>
<accession>A0A518DKT8</accession>
<keyword evidence="3 4" id="KW-0408">Iron</keyword>
<proteinExistence type="predicted"/>
<dbReference type="SUPFAM" id="SSF50952">
    <property type="entry name" value="Soluble quinoprotein glucose dehydrogenase"/>
    <property type="match status" value="1"/>
</dbReference>
<protein>
    <submittedName>
        <fullName evidence="6">Soluble aldose sugar dehydrogenase YliI</fullName>
        <ecNumber evidence="6">1.1.5.-</ecNumber>
    </submittedName>
</protein>
<evidence type="ECO:0000313" key="6">
    <source>
        <dbReference type="EMBL" id="QDU92451.1"/>
    </source>
</evidence>
<dbReference type="RefSeq" id="WP_145048406.1">
    <property type="nucleotide sequence ID" value="NZ_CP036433.1"/>
</dbReference>
<evidence type="ECO:0000313" key="7">
    <source>
        <dbReference type="Proteomes" id="UP000317648"/>
    </source>
</evidence>
<dbReference type="GO" id="GO:0009055">
    <property type="term" value="F:electron transfer activity"/>
    <property type="evidence" value="ECO:0007669"/>
    <property type="project" value="InterPro"/>
</dbReference>
<reference evidence="6 7" key="1">
    <citation type="submission" date="2019-02" db="EMBL/GenBank/DDBJ databases">
        <title>Deep-cultivation of Planctomycetes and their phenomic and genomic characterization uncovers novel biology.</title>
        <authorList>
            <person name="Wiegand S."/>
            <person name="Jogler M."/>
            <person name="Boedeker C."/>
            <person name="Pinto D."/>
            <person name="Vollmers J."/>
            <person name="Rivas-Marin E."/>
            <person name="Kohn T."/>
            <person name="Peeters S.H."/>
            <person name="Heuer A."/>
            <person name="Rast P."/>
            <person name="Oberbeckmann S."/>
            <person name="Bunk B."/>
            <person name="Jeske O."/>
            <person name="Meyerdierks A."/>
            <person name="Storesund J.E."/>
            <person name="Kallscheuer N."/>
            <person name="Luecker S."/>
            <person name="Lage O.M."/>
            <person name="Pohl T."/>
            <person name="Merkel B.J."/>
            <person name="Hornburger P."/>
            <person name="Mueller R.-W."/>
            <person name="Bruemmer F."/>
            <person name="Labrenz M."/>
            <person name="Spormann A.M."/>
            <person name="Op den Camp H."/>
            <person name="Overmann J."/>
            <person name="Amann R."/>
            <person name="Jetten M.S.M."/>
            <person name="Mascher T."/>
            <person name="Medema M.H."/>
            <person name="Devos D.P."/>
            <person name="Kaster A.-K."/>
            <person name="Ovreas L."/>
            <person name="Rohde M."/>
            <person name="Galperin M.Y."/>
            <person name="Jogler C."/>
        </authorList>
    </citation>
    <scope>NUCLEOTIDE SEQUENCE [LARGE SCALE GENOMIC DNA]</scope>
    <source>
        <strain evidence="6 7">Pla85_3_4</strain>
    </source>
</reference>
<gene>
    <name evidence="6" type="primary">yliI_2</name>
    <name evidence="6" type="ORF">Pla8534_01990</name>
</gene>
<dbReference type="NCBIfam" id="TIGR02603">
    <property type="entry name" value="CxxCH_TIGR02603"/>
    <property type="match status" value="1"/>
</dbReference>
<dbReference type="InterPro" id="IPR009056">
    <property type="entry name" value="Cyt_c-like_dom"/>
</dbReference>
<dbReference type="SUPFAM" id="SSF46626">
    <property type="entry name" value="Cytochrome c"/>
    <property type="match status" value="1"/>
</dbReference>
<evidence type="ECO:0000256" key="4">
    <source>
        <dbReference type="PROSITE-ProRule" id="PRU00433"/>
    </source>
</evidence>
<name>A0A518DKT8_9BACT</name>
<evidence type="ECO:0000256" key="2">
    <source>
        <dbReference type="ARBA" id="ARBA00022723"/>
    </source>
</evidence>
<dbReference type="InterPro" id="IPR012938">
    <property type="entry name" value="Glc/Sorbosone_DH"/>
</dbReference>
<feature type="domain" description="Cytochrome c" evidence="5">
    <location>
        <begin position="43"/>
        <end position="180"/>
    </location>
</feature>
<dbReference type="InterPro" id="IPR011042">
    <property type="entry name" value="6-blade_b-propeller_TolB-like"/>
</dbReference>
<dbReference type="EC" id="1.1.5.-" evidence="6"/>
<keyword evidence="1 4" id="KW-0349">Heme</keyword>
<keyword evidence="2 4" id="KW-0479">Metal-binding</keyword>
<dbReference type="InterPro" id="IPR036909">
    <property type="entry name" value="Cyt_c-like_dom_sf"/>
</dbReference>
<dbReference type="Pfam" id="PF07995">
    <property type="entry name" value="GSDH"/>
    <property type="match status" value="1"/>
</dbReference>
<evidence type="ECO:0000259" key="5">
    <source>
        <dbReference type="PROSITE" id="PS51007"/>
    </source>
</evidence>
<keyword evidence="7" id="KW-1185">Reference proteome</keyword>
<dbReference type="AlphaFoldDB" id="A0A518DKT8"/>
<dbReference type="Proteomes" id="UP000317648">
    <property type="component" value="Chromosome"/>
</dbReference>
<dbReference type="Gene3D" id="2.120.10.30">
    <property type="entry name" value="TolB, C-terminal domain"/>
    <property type="match status" value="1"/>
</dbReference>
<dbReference type="InterPro" id="IPR011041">
    <property type="entry name" value="Quinoprot_gluc/sorb_DH_b-prop"/>
</dbReference>
<dbReference type="PANTHER" id="PTHR19328">
    <property type="entry name" value="HEDGEHOG-INTERACTING PROTEIN"/>
    <property type="match status" value="1"/>
</dbReference>
<sequence>MQDLPGRIVLSAAILAVLFPVFAHGEEAQAILAKYRAAALEAGDATRGKMVFESQQAACKKCHSIGGKERLAGPDLAVIGDKYARDQLIQAVLEPSVHIHPDYASRVVITNNGKTFVGVLQRRTESELQLLDAEGKRLRIPLAEIAEQQASKQSLMPTELYKAVKVDAFADLIAYLSILKQQEGDAHPGMPSEIAELANPIRLEPLHSEPMRFDHPVCIIAKPGARNQFLVVEQQTRKIWLLEKSPQGDRKELFADLSSESISGEFEGVMCLAFHPNFLENRKYYLNYHVREEGVFSPVIVERRATKDLARDAVGASRRLLRIRQPTDLHWGGMLAFGPDGYLYIGAGDGGPQEDPDGNGQNLNSFLGKILRIDVNHRSEGKPYAIPDSNPFKNGASNVLPEIWAYGLRMPWRFSWDSATGDLWVGNIGQELFEEVLIARSGENHGWNVYEGFMPFSEQYRRNSEKYVPPVLSYRRKYGVSVTGGYVYRGRRSPSYVGCYIFSDFESKRIWALTQKDGKLVKIRQIGVCPEKPASFGVDSEGELLIVGYQGTIYRLVLDDSVFE</sequence>
<organism evidence="6 7">
    <name type="scientific">Lignipirellula cremea</name>
    <dbReference type="NCBI Taxonomy" id="2528010"/>
    <lineage>
        <taxon>Bacteria</taxon>
        <taxon>Pseudomonadati</taxon>
        <taxon>Planctomycetota</taxon>
        <taxon>Planctomycetia</taxon>
        <taxon>Pirellulales</taxon>
        <taxon>Pirellulaceae</taxon>
        <taxon>Lignipirellula</taxon>
    </lineage>
</organism>
<dbReference type="OrthoDB" id="9770183at2"/>
<dbReference type="Gene3D" id="1.10.760.10">
    <property type="entry name" value="Cytochrome c-like domain"/>
    <property type="match status" value="1"/>
</dbReference>